<organism evidence="1 2">
    <name type="scientific">Nocardia jiangxiensis</name>
    <dbReference type="NCBI Taxonomy" id="282685"/>
    <lineage>
        <taxon>Bacteria</taxon>
        <taxon>Bacillati</taxon>
        <taxon>Actinomycetota</taxon>
        <taxon>Actinomycetes</taxon>
        <taxon>Mycobacteriales</taxon>
        <taxon>Nocardiaceae</taxon>
        <taxon>Nocardia</taxon>
    </lineage>
</organism>
<evidence type="ECO:0000313" key="2">
    <source>
        <dbReference type="Proteomes" id="UP001601992"/>
    </source>
</evidence>
<dbReference type="Proteomes" id="UP001601992">
    <property type="component" value="Unassembled WGS sequence"/>
</dbReference>
<name>A0ABW6RSC6_9NOCA</name>
<dbReference type="EMBL" id="JBIAQY010000001">
    <property type="protein sequence ID" value="MFF3566922.1"/>
    <property type="molecule type" value="Genomic_DNA"/>
</dbReference>
<evidence type="ECO:0000313" key="1">
    <source>
        <dbReference type="EMBL" id="MFF3566922.1"/>
    </source>
</evidence>
<accession>A0ABW6RSC6</accession>
<dbReference type="RefSeq" id="WP_281033098.1">
    <property type="nucleotide sequence ID" value="NZ_JBIAQY010000001.1"/>
</dbReference>
<proteinExistence type="predicted"/>
<sequence>MSTIAVIGATGRGPTTLYSDTTAAIITVLPPRAVCSSSPQPD</sequence>
<reference evidence="1 2" key="1">
    <citation type="submission" date="2024-10" db="EMBL/GenBank/DDBJ databases">
        <title>The Natural Products Discovery Center: Release of the First 8490 Sequenced Strains for Exploring Actinobacteria Biosynthetic Diversity.</title>
        <authorList>
            <person name="Kalkreuter E."/>
            <person name="Kautsar S.A."/>
            <person name="Yang D."/>
            <person name="Bader C.D."/>
            <person name="Teijaro C.N."/>
            <person name="Fluegel L."/>
            <person name="Davis C.M."/>
            <person name="Simpson J.R."/>
            <person name="Lauterbach L."/>
            <person name="Steele A.D."/>
            <person name="Gui C."/>
            <person name="Meng S."/>
            <person name="Li G."/>
            <person name="Viehrig K."/>
            <person name="Ye F."/>
            <person name="Su P."/>
            <person name="Kiefer A.F."/>
            <person name="Nichols A."/>
            <person name="Cepeda A.J."/>
            <person name="Yan W."/>
            <person name="Fan B."/>
            <person name="Jiang Y."/>
            <person name="Adhikari A."/>
            <person name="Zheng C.-J."/>
            <person name="Schuster L."/>
            <person name="Cowan T.M."/>
            <person name="Smanski M.J."/>
            <person name="Chevrette M.G."/>
            <person name="De Carvalho L.P.S."/>
            <person name="Shen B."/>
        </authorList>
    </citation>
    <scope>NUCLEOTIDE SEQUENCE [LARGE SCALE GENOMIC DNA]</scope>
    <source>
        <strain evidence="1 2">NPDC002593</strain>
    </source>
</reference>
<keyword evidence="2" id="KW-1185">Reference proteome</keyword>
<gene>
    <name evidence="1" type="ORF">ACFYXQ_03980</name>
</gene>
<comment type="caution">
    <text evidence="1">The sequence shown here is derived from an EMBL/GenBank/DDBJ whole genome shotgun (WGS) entry which is preliminary data.</text>
</comment>
<protein>
    <submittedName>
        <fullName evidence="1">Uncharacterized protein</fullName>
    </submittedName>
</protein>